<evidence type="ECO:0000313" key="2">
    <source>
        <dbReference type="EMBL" id="MDK2563866.1"/>
    </source>
</evidence>
<feature type="transmembrane region" description="Helical" evidence="1">
    <location>
        <begin position="517"/>
        <end position="535"/>
    </location>
</feature>
<feature type="transmembrane region" description="Helical" evidence="1">
    <location>
        <begin position="162"/>
        <end position="188"/>
    </location>
</feature>
<keyword evidence="1" id="KW-0812">Transmembrane</keyword>
<feature type="transmembrane region" description="Helical" evidence="1">
    <location>
        <begin position="379"/>
        <end position="397"/>
    </location>
</feature>
<keyword evidence="1" id="KW-1133">Transmembrane helix</keyword>
<accession>A0ABT7EAB2</accession>
<feature type="transmembrane region" description="Helical" evidence="1">
    <location>
        <begin position="200"/>
        <end position="219"/>
    </location>
</feature>
<dbReference type="Proteomes" id="UP001301012">
    <property type="component" value="Unassembled WGS sequence"/>
</dbReference>
<feature type="transmembrane region" description="Helical" evidence="1">
    <location>
        <begin position="89"/>
        <end position="112"/>
    </location>
</feature>
<gene>
    <name evidence="2" type="ORF">QOZ84_09915</name>
</gene>
<evidence type="ECO:0000256" key="1">
    <source>
        <dbReference type="SAM" id="Phobius"/>
    </source>
</evidence>
<name>A0ABT7EAB2_9FIRM</name>
<comment type="caution">
    <text evidence="2">The sequence shown here is derived from an EMBL/GenBank/DDBJ whole genome shotgun (WGS) entry which is preliminary data.</text>
</comment>
<keyword evidence="3" id="KW-1185">Reference proteome</keyword>
<feature type="transmembrane region" description="Helical" evidence="1">
    <location>
        <begin position="261"/>
        <end position="281"/>
    </location>
</feature>
<proteinExistence type="predicted"/>
<evidence type="ECO:0008006" key="4">
    <source>
        <dbReference type="Google" id="ProtNLM"/>
    </source>
</evidence>
<keyword evidence="1" id="KW-0472">Membrane</keyword>
<feature type="transmembrane region" description="Helical" evidence="1">
    <location>
        <begin position="133"/>
        <end position="156"/>
    </location>
</feature>
<dbReference type="EMBL" id="JASKYM010000004">
    <property type="protein sequence ID" value="MDK2563866.1"/>
    <property type="molecule type" value="Genomic_DNA"/>
</dbReference>
<feature type="transmembrane region" description="Helical" evidence="1">
    <location>
        <begin position="429"/>
        <end position="447"/>
    </location>
</feature>
<evidence type="ECO:0000313" key="3">
    <source>
        <dbReference type="Proteomes" id="UP001301012"/>
    </source>
</evidence>
<organism evidence="2 3">
    <name type="scientific">Romboutsia sedimentorum</name>
    <dbReference type="NCBI Taxonomy" id="1368474"/>
    <lineage>
        <taxon>Bacteria</taxon>
        <taxon>Bacillati</taxon>
        <taxon>Bacillota</taxon>
        <taxon>Clostridia</taxon>
        <taxon>Peptostreptococcales</taxon>
        <taxon>Peptostreptococcaceae</taxon>
        <taxon>Romboutsia</taxon>
    </lineage>
</organism>
<sequence>MKELYILKILDLFKGVYKAFGVNYEIMRLIVNSKLIMDARRGQNTLSSNSENKDKNYFYISLIVYGIIGLFSAPIVAMDINPMIKMSLYFSLFMVLILSVFISDFSTIILDINDKDIIVTKGVDAKTLNAAKITHIFIYLLLLSLAICGGGLVASTRFGIKFVLLFLVSILLIDILMIIITAIMYFVILKLFSGEKLKDMLNTFQIVFLLIFVIGFQFVGRTFEFVNLEFVYEPKTWNIFIPPMWFASNFSLINESGVSNILKIMGVLSLVVPIISIFIYIKLIPKFEYNLQKLSDNTYKNKNTKEKISSKISKVICKNNKEKAFFDFLYNVLSKDREFKTKVYPTLAMGAVMPFVMLMSTYDKSGIINYIENLRGSSYYFMGYMCVLMSQTIITTVKFSNQYEAAWIYDVLPLKDKSDIYTAMFKASIYKLVVPIFVFMSIGFIFIFGPSVIIHLVVMFAATILSCMFTFKFNEKILPFSCEYKNMNSASNLVILFKSMLVLGVVGIIHLWIQKSLLFTTIYLIALLIVIKLIWKNVFIIDK</sequence>
<feature type="transmembrane region" description="Helical" evidence="1">
    <location>
        <begin position="57"/>
        <end position="77"/>
    </location>
</feature>
<feature type="transmembrane region" description="Helical" evidence="1">
    <location>
        <begin position="343"/>
        <end position="359"/>
    </location>
</feature>
<dbReference type="RefSeq" id="WP_284132804.1">
    <property type="nucleotide sequence ID" value="NZ_JASKYM010000004.1"/>
</dbReference>
<reference evidence="2 3" key="1">
    <citation type="submission" date="2023-05" db="EMBL/GenBank/DDBJ databases">
        <title>Rombocin, a short stable natural nisin variant, displays selective antimicrobial activity against Listeria monocytogenes and employs dual mode of action to kill target bacterial strains.</title>
        <authorList>
            <person name="Wambui J."/>
            <person name="Stephan R."/>
            <person name="Kuipers O.P."/>
        </authorList>
    </citation>
    <scope>NUCLEOTIDE SEQUENCE [LARGE SCALE GENOMIC DNA]</scope>
    <source>
        <strain evidence="2 3">RC002</strain>
    </source>
</reference>
<feature type="transmembrane region" description="Helical" evidence="1">
    <location>
        <begin position="492"/>
        <end position="511"/>
    </location>
</feature>
<feature type="transmembrane region" description="Helical" evidence="1">
    <location>
        <begin position="453"/>
        <end position="471"/>
    </location>
</feature>
<protein>
    <recommendedName>
        <fullName evidence="4">ABC transporter permease</fullName>
    </recommendedName>
</protein>